<dbReference type="PANTHER" id="PTHR30006">
    <property type="entry name" value="THIAMINE-BINDING PERIPLASMIC PROTEIN-RELATED"/>
    <property type="match status" value="1"/>
</dbReference>
<gene>
    <name evidence="3" type="ordered locus">Huta_0388</name>
</gene>
<dbReference type="GO" id="GO:0015888">
    <property type="term" value="P:thiamine transport"/>
    <property type="evidence" value="ECO:0007669"/>
    <property type="project" value="InterPro"/>
</dbReference>
<dbReference type="PROSITE" id="PS51257">
    <property type="entry name" value="PROKAR_LIPOPROTEIN"/>
    <property type="match status" value="1"/>
</dbReference>
<dbReference type="PANTHER" id="PTHR30006:SF2">
    <property type="entry name" value="ABC TRANSPORTER SUBSTRATE-BINDING PROTEIN"/>
    <property type="match status" value="1"/>
</dbReference>
<feature type="compositionally biased region" description="Low complexity" evidence="2">
    <location>
        <begin position="32"/>
        <end position="69"/>
    </location>
</feature>
<dbReference type="EMBL" id="CP001687">
    <property type="protein sequence ID" value="ACV10575.1"/>
    <property type="molecule type" value="Genomic_DNA"/>
</dbReference>
<sequence length="388" mass="42511">MVKRRTFLRTAGVSVLGTTALSGCAGEDGTDTEQTTEPSSETTDTVTADGTPPTDTTTTETTTTSSSSTDTLTVATYSSFTGEDTAGNWLKSAFEAEYPDKTVEFTTPENGLNQYILRQQEGAGIDADLYVGLNTSELVRADQEIDGSLFQTVQDDLARAGNVKSGLEIDPDGRAITYDTGYISLVYNGNEVQNPATFDALTSDQYQGDLIVQNAQQSDPGRAFLLWTIAQKGTDGYLEYWQDLVDNDVTILSDWEPAYQAYMNDEAPMVVSYSTDQVYYHGEGVDIQKHQVGFLNDQGYANPEAMALFDDADAPELGREFMDFVLSPKAQSEIAVRNVQFPAVEGVDPGEEFSQYAYEPPEPVTFSYDELSGNVEGWIEDWAREIVN</sequence>
<dbReference type="STRING" id="519442.Huta_0388"/>
<protein>
    <submittedName>
        <fullName evidence="3">ABC transporter, periplasmic binding protein, thiB subfamily</fullName>
    </submittedName>
</protein>
<keyword evidence="1" id="KW-0732">Signal</keyword>
<proteinExistence type="predicted"/>
<dbReference type="HOGENOM" id="CLU_026974_6_1_2"/>
<dbReference type="SUPFAM" id="SSF53850">
    <property type="entry name" value="Periplasmic binding protein-like II"/>
    <property type="match status" value="1"/>
</dbReference>
<evidence type="ECO:0000313" key="3">
    <source>
        <dbReference type="EMBL" id="ACV10575.1"/>
    </source>
</evidence>
<accession>C7NRD8</accession>
<dbReference type="eggNOG" id="arCOG00226">
    <property type="taxonomic scope" value="Archaea"/>
</dbReference>
<evidence type="ECO:0000256" key="2">
    <source>
        <dbReference type="SAM" id="MobiDB-lite"/>
    </source>
</evidence>
<organism evidence="3 4">
    <name type="scientific">Halorhabdus utahensis (strain DSM 12940 / JCM 11049 / AX-2)</name>
    <dbReference type="NCBI Taxonomy" id="519442"/>
    <lineage>
        <taxon>Archaea</taxon>
        <taxon>Methanobacteriati</taxon>
        <taxon>Methanobacteriota</taxon>
        <taxon>Stenosarchaea group</taxon>
        <taxon>Halobacteria</taxon>
        <taxon>Halobacteriales</taxon>
        <taxon>Haloarculaceae</taxon>
        <taxon>Halorhabdus</taxon>
    </lineage>
</organism>
<dbReference type="InterPro" id="IPR005948">
    <property type="entry name" value="ThiB-like"/>
</dbReference>
<evidence type="ECO:0000313" key="4">
    <source>
        <dbReference type="Proteomes" id="UP000002071"/>
    </source>
</evidence>
<evidence type="ECO:0000256" key="1">
    <source>
        <dbReference type="ARBA" id="ARBA00022729"/>
    </source>
</evidence>
<dbReference type="GO" id="GO:0030975">
    <property type="term" value="F:thiamine binding"/>
    <property type="evidence" value="ECO:0007669"/>
    <property type="project" value="InterPro"/>
</dbReference>
<dbReference type="KEGG" id="hut:Huta_0388"/>
<name>C7NRD8_HALUD</name>
<feature type="region of interest" description="Disordered" evidence="2">
    <location>
        <begin position="20"/>
        <end position="69"/>
    </location>
</feature>
<dbReference type="Gene3D" id="3.40.190.10">
    <property type="entry name" value="Periplasmic binding protein-like II"/>
    <property type="match status" value="2"/>
</dbReference>
<dbReference type="NCBIfam" id="TIGR01254">
    <property type="entry name" value="sfuA"/>
    <property type="match status" value="1"/>
</dbReference>
<dbReference type="Pfam" id="PF13343">
    <property type="entry name" value="SBP_bac_6"/>
    <property type="match status" value="1"/>
</dbReference>
<keyword evidence="4" id="KW-1185">Reference proteome</keyword>
<dbReference type="Proteomes" id="UP000002071">
    <property type="component" value="Chromosome"/>
</dbReference>
<dbReference type="AlphaFoldDB" id="C7NRD8"/>
<reference evidence="3 4" key="1">
    <citation type="journal article" date="2009" name="Stand. Genomic Sci.">
        <title>Complete genome sequence of Halorhabdus utahensis type strain (AX-2).</title>
        <authorList>
            <person name="Anderson I."/>
            <person name="Tindall B.J."/>
            <person name="Pomrenke H."/>
            <person name="Goker M."/>
            <person name="Lapidus A."/>
            <person name="Nolan M."/>
            <person name="Copeland A."/>
            <person name="Glavina Del Rio T."/>
            <person name="Chen F."/>
            <person name="Tice H."/>
            <person name="Cheng J.F."/>
            <person name="Lucas S."/>
            <person name="Chertkov O."/>
            <person name="Bruce D."/>
            <person name="Brettin T."/>
            <person name="Detter J.C."/>
            <person name="Han C."/>
            <person name="Goodwin L."/>
            <person name="Land M."/>
            <person name="Hauser L."/>
            <person name="Chang Y.J."/>
            <person name="Jeffries C.D."/>
            <person name="Pitluck S."/>
            <person name="Pati A."/>
            <person name="Mavromatis K."/>
            <person name="Ivanova N."/>
            <person name="Ovchinnikova G."/>
            <person name="Chen A."/>
            <person name="Palaniappan K."/>
            <person name="Chain P."/>
            <person name="Rohde M."/>
            <person name="Bristow J."/>
            <person name="Eisen J.A."/>
            <person name="Markowitz V."/>
            <person name="Hugenholtz P."/>
            <person name="Kyrpides N.C."/>
            <person name="Klenk H.P."/>
        </authorList>
    </citation>
    <scope>NUCLEOTIDE SEQUENCE [LARGE SCALE GENOMIC DNA]</scope>
    <source>
        <strain evidence="4">DSM 12940 / JCM 11049 / AX-2</strain>
    </source>
</reference>